<dbReference type="Pfam" id="PF14450">
    <property type="entry name" value="FtsA"/>
    <property type="match status" value="1"/>
</dbReference>
<keyword evidence="2" id="KW-0132">Cell division</keyword>
<dbReference type="AlphaFoldDB" id="A0AAU8HTW7"/>
<organism evidence="2">
    <name type="scientific">Proteinivorax hydrogeniformans</name>
    <dbReference type="NCBI Taxonomy" id="1826727"/>
    <lineage>
        <taxon>Bacteria</taxon>
        <taxon>Bacillati</taxon>
        <taxon>Bacillota</taxon>
        <taxon>Clostridia</taxon>
        <taxon>Eubacteriales</taxon>
        <taxon>Proteinivoracaceae</taxon>
        <taxon>Proteinivorax</taxon>
    </lineage>
</organism>
<dbReference type="PANTHER" id="PTHR32432">
    <property type="entry name" value="CELL DIVISION PROTEIN FTSA-RELATED"/>
    <property type="match status" value="1"/>
</dbReference>
<keyword evidence="2" id="KW-0131">Cell cycle</keyword>
<evidence type="ECO:0000313" key="2">
    <source>
        <dbReference type="EMBL" id="XCI28610.1"/>
    </source>
</evidence>
<dbReference type="SUPFAM" id="SSF53067">
    <property type="entry name" value="Actin-like ATPase domain"/>
    <property type="match status" value="2"/>
</dbReference>
<dbReference type="RefSeq" id="WP_353893162.1">
    <property type="nucleotide sequence ID" value="NZ_CP159485.1"/>
</dbReference>
<reference evidence="2" key="2">
    <citation type="submission" date="2024-06" db="EMBL/GenBank/DDBJ databases">
        <authorList>
            <person name="Petrova K.O."/>
            <person name="Toshchakov S.V."/>
            <person name="Boltjanskaja Y.V."/>
            <person name="Kevbrin V.V."/>
        </authorList>
    </citation>
    <scope>NUCLEOTIDE SEQUENCE</scope>
    <source>
        <strain evidence="2">Z-710</strain>
    </source>
</reference>
<dbReference type="GO" id="GO:0051301">
    <property type="term" value="P:cell division"/>
    <property type="evidence" value="ECO:0007669"/>
    <property type="project" value="UniProtKB-KW"/>
</dbReference>
<dbReference type="InterPro" id="IPR003494">
    <property type="entry name" value="SHS2_FtsA"/>
</dbReference>
<dbReference type="SMART" id="SM00842">
    <property type="entry name" value="FtsA"/>
    <property type="match status" value="1"/>
</dbReference>
<dbReference type="Gene3D" id="3.30.420.40">
    <property type="match status" value="2"/>
</dbReference>
<gene>
    <name evidence="2" type="ORF">PRVXH_002575</name>
</gene>
<feature type="domain" description="SHS2" evidence="1">
    <location>
        <begin position="6"/>
        <end position="201"/>
    </location>
</feature>
<evidence type="ECO:0000259" key="1">
    <source>
        <dbReference type="SMART" id="SM00842"/>
    </source>
</evidence>
<dbReference type="CDD" id="cd24004">
    <property type="entry name" value="ASKHA_NBD_PilM-like"/>
    <property type="match status" value="1"/>
</dbReference>
<dbReference type="PANTHER" id="PTHR32432:SF3">
    <property type="entry name" value="ETHANOLAMINE UTILIZATION PROTEIN EUTJ"/>
    <property type="match status" value="1"/>
</dbReference>
<reference evidence="2" key="1">
    <citation type="journal article" date="2018" name="Antonie Van Leeuwenhoek">
        <title>Proteinivorax hydrogeniformans sp. nov., an anaerobic, haloalkaliphilic bacterium fermenting proteinaceous compounds with high hydrogen production.</title>
        <authorList>
            <person name="Boltyanskaya Y."/>
            <person name="Detkova E."/>
            <person name="Pimenov N."/>
            <person name="Kevbrin V."/>
        </authorList>
    </citation>
    <scope>NUCLEOTIDE SEQUENCE</scope>
    <source>
        <strain evidence="2">Z-710</strain>
    </source>
</reference>
<protein>
    <submittedName>
        <fullName evidence="2">Cell division FtsA domain-containing protein</fullName>
    </submittedName>
</protein>
<name>A0AAU8HTW7_9FIRM</name>
<accession>A0AAU8HTW7</accession>
<dbReference type="EMBL" id="CP159485">
    <property type="protein sequence ID" value="XCI28610.1"/>
    <property type="molecule type" value="Genomic_DNA"/>
</dbReference>
<proteinExistence type="predicted"/>
<dbReference type="InterPro" id="IPR043129">
    <property type="entry name" value="ATPase_NBD"/>
</dbReference>
<dbReference type="InterPro" id="IPR050696">
    <property type="entry name" value="FtsA/MreB"/>
</dbReference>
<sequence length="664" mass="73306">MENQYIFALDIGTRTVIGLVCKMVEEDIHVVAHQIERHQGRAMRDGQIHDIKAVAMAVEKVKTKLEKKLGVSLKYASIAAAGRALRTERGNALEKVYKEKPLTSEDVERLKLAAVGDSKEKIQTKYPNEHLYCVGYTVTETQIDGYQITNLEGQKGSEVSLEIISTYLPQVVIDSLFEVLKRAQISIKSLTLEPIAAMDIAIKENLRMLNIALVDVGAGTSDIAICKGGTVVGYGMVQKAGDKVTEALSDHYLLDFQLSEKIKLEFSKKNKVAFKDVLGIKNEVSKEEFCKVIKPAVEDVAESIAKEIVKLNRAVPKAVFCIGGGSQIPMFKEILADKLELPRERVAIRDRQSLEGVKFPSRQLTGPDVITPLGIASVADKTIDPNFFVVKVNGQQVSIFNSKKTKVAQALFNAGVEVKDLFGSTNKISYTINGEKFNATAKRKPPSLIKVNGAMSNLDAKIKSGDSIELISDSQHKGLSLKEILTPYEGKIEVDGKKIDLVLEVILNGTTADNLSTEVRDGDNIEIKKINTLADLAANMDVNLGKYNIIAGDTILSKHDFITPKMNLITKKVKNVIEEENRWQDAPVNSNKEKKRNNGIKLWGNGKEITISKENPKIVDVFDALQVDISNPKGSLILTKNNKETDFTEPVQDGDKVKIYWSEN</sequence>